<dbReference type="Proteomes" id="UP000694892">
    <property type="component" value="Chromosome 3S"/>
</dbReference>
<evidence type="ECO:0000313" key="5">
    <source>
        <dbReference type="Proteomes" id="UP000694892"/>
    </source>
</evidence>
<organism evidence="4 5">
    <name type="scientific">Xenopus laevis</name>
    <name type="common">African clawed frog</name>
    <dbReference type="NCBI Taxonomy" id="8355"/>
    <lineage>
        <taxon>Eukaryota</taxon>
        <taxon>Metazoa</taxon>
        <taxon>Chordata</taxon>
        <taxon>Craniata</taxon>
        <taxon>Vertebrata</taxon>
        <taxon>Euteleostomi</taxon>
        <taxon>Amphibia</taxon>
        <taxon>Batrachia</taxon>
        <taxon>Anura</taxon>
        <taxon>Pipoidea</taxon>
        <taxon>Pipidae</taxon>
        <taxon>Xenopodinae</taxon>
        <taxon>Xenopus</taxon>
        <taxon>Xenopus</taxon>
    </lineage>
</organism>
<gene>
    <name evidence="4" type="ORF">XELAEV_18019865mg</name>
</gene>
<dbReference type="GO" id="GO:0005886">
    <property type="term" value="C:plasma membrane"/>
    <property type="evidence" value="ECO:0007669"/>
    <property type="project" value="UniProtKB-SubCell"/>
</dbReference>
<evidence type="ECO:0000313" key="4">
    <source>
        <dbReference type="EMBL" id="OCT86171.1"/>
    </source>
</evidence>
<dbReference type="EMBL" id="CM004471">
    <property type="protein sequence ID" value="OCT86171.1"/>
    <property type="molecule type" value="Genomic_DNA"/>
</dbReference>
<comment type="subcellular location">
    <subcellularLocation>
        <location evidence="1">Cell membrane</location>
        <topology evidence="1">Single-pass type I membrane protein</topology>
    </subcellularLocation>
</comment>
<feature type="domain" description="IL17RA/B N-terminal" evidence="3">
    <location>
        <begin position="2"/>
        <end position="59"/>
    </location>
</feature>
<evidence type="ECO:0000256" key="1">
    <source>
        <dbReference type="ARBA" id="ARBA00004251"/>
    </source>
</evidence>
<evidence type="ECO:0000259" key="3">
    <source>
        <dbReference type="Pfam" id="PF16556"/>
    </source>
</evidence>
<keyword evidence="2" id="KW-0472">Membrane</keyword>
<accession>A0A974D8B4</accession>
<proteinExistence type="predicted"/>
<evidence type="ECO:0000256" key="2">
    <source>
        <dbReference type="ARBA" id="ARBA00022475"/>
    </source>
</evidence>
<name>A0A974D8B4_XENLA</name>
<dbReference type="InterPro" id="IPR032356">
    <property type="entry name" value="IL17R_A/B_N"/>
</dbReference>
<dbReference type="AlphaFoldDB" id="A0A974D8B4"/>
<dbReference type="Gene3D" id="2.60.40.2160">
    <property type="entry name" value="Interleukin-17 receptor A/B, fibronectin-III-like domain 1"/>
    <property type="match status" value="1"/>
</dbReference>
<sequence>GVKCSVLNSNCVDSSWIFPRKWTPSAPSDFEVKLVVEADGLGDPVPVLRINWTVAPDGECCIKGKL</sequence>
<dbReference type="InterPro" id="IPR038683">
    <property type="entry name" value="IL17RA/B_FnIII-like_1_sf"/>
</dbReference>
<reference evidence="5" key="1">
    <citation type="journal article" date="2016" name="Nature">
        <title>Genome evolution in the allotetraploid frog Xenopus laevis.</title>
        <authorList>
            <person name="Session A.M."/>
            <person name="Uno Y."/>
            <person name="Kwon T."/>
            <person name="Chapman J.A."/>
            <person name="Toyoda A."/>
            <person name="Takahashi S."/>
            <person name="Fukui A."/>
            <person name="Hikosaka A."/>
            <person name="Suzuki A."/>
            <person name="Kondo M."/>
            <person name="van Heeringen S.J."/>
            <person name="Quigley I."/>
            <person name="Heinz S."/>
            <person name="Ogino H."/>
            <person name="Ochi H."/>
            <person name="Hellsten U."/>
            <person name="Lyons J.B."/>
            <person name="Simakov O."/>
            <person name="Putnam N."/>
            <person name="Stites J."/>
            <person name="Kuroki Y."/>
            <person name="Tanaka T."/>
            <person name="Michiue T."/>
            <person name="Watanabe M."/>
            <person name="Bogdanovic O."/>
            <person name="Lister R."/>
            <person name="Georgiou G."/>
            <person name="Paranjpe S.S."/>
            <person name="van Kruijsbergen I."/>
            <person name="Shu S."/>
            <person name="Carlson J."/>
            <person name="Kinoshita T."/>
            <person name="Ohta Y."/>
            <person name="Mawaribuchi S."/>
            <person name="Jenkins J."/>
            <person name="Grimwood J."/>
            <person name="Schmutz J."/>
            <person name="Mitros T."/>
            <person name="Mozaffari S.V."/>
            <person name="Suzuki Y."/>
            <person name="Haramoto Y."/>
            <person name="Yamamoto T.S."/>
            <person name="Takagi C."/>
            <person name="Heald R."/>
            <person name="Miller K."/>
            <person name="Haudenschild C."/>
            <person name="Kitzman J."/>
            <person name="Nakayama T."/>
            <person name="Izutsu Y."/>
            <person name="Robert J."/>
            <person name="Fortriede J."/>
            <person name="Burns K."/>
            <person name="Lotay V."/>
            <person name="Karimi K."/>
            <person name="Yasuoka Y."/>
            <person name="Dichmann D.S."/>
            <person name="Flajnik M.F."/>
            <person name="Houston D.W."/>
            <person name="Shendure J."/>
            <person name="DuPasquier L."/>
            <person name="Vize P.D."/>
            <person name="Zorn A.M."/>
            <person name="Ito M."/>
            <person name="Marcotte E.M."/>
            <person name="Wallingford J.B."/>
            <person name="Ito Y."/>
            <person name="Asashima M."/>
            <person name="Ueno N."/>
            <person name="Matsuda Y."/>
            <person name="Veenstra G.J."/>
            <person name="Fujiyama A."/>
            <person name="Harland R.M."/>
            <person name="Taira M."/>
            <person name="Rokhsar D.S."/>
        </authorList>
    </citation>
    <scope>NUCLEOTIDE SEQUENCE [LARGE SCALE GENOMIC DNA]</scope>
    <source>
        <strain evidence="5">J</strain>
    </source>
</reference>
<dbReference type="Pfam" id="PF16556">
    <property type="entry name" value="IL17R_fnIII_D1"/>
    <property type="match status" value="1"/>
</dbReference>
<protein>
    <recommendedName>
        <fullName evidence="3">IL17RA/B N-terminal domain-containing protein</fullName>
    </recommendedName>
</protein>
<feature type="non-terminal residue" evidence="4">
    <location>
        <position position="1"/>
    </location>
</feature>
<keyword evidence="2" id="KW-1003">Cell membrane</keyword>